<dbReference type="EMBL" id="DXCH01000085">
    <property type="protein sequence ID" value="HIZ06913.1"/>
    <property type="molecule type" value="Genomic_DNA"/>
</dbReference>
<proteinExistence type="predicted"/>
<evidence type="ECO:0000256" key="1">
    <source>
        <dbReference type="SAM" id="Coils"/>
    </source>
</evidence>
<accession>A0A9D2IFY5</accession>
<evidence type="ECO:0000313" key="3">
    <source>
        <dbReference type="Proteomes" id="UP000824024"/>
    </source>
</evidence>
<dbReference type="AlphaFoldDB" id="A0A9D2IFY5"/>
<dbReference type="Proteomes" id="UP000824024">
    <property type="component" value="Unassembled WGS sequence"/>
</dbReference>
<reference evidence="2" key="1">
    <citation type="journal article" date="2021" name="PeerJ">
        <title>Extensive microbial diversity within the chicken gut microbiome revealed by metagenomics and culture.</title>
        <authorList>
            <person name="Gilroy R."/>
            <person name="Ravi A."/>
            <person name="Getino M."/>
            <person name="Pursley I."/>
            <person name="Horton D.L."/>
            <person name="Alikhan N.F."/>
            <person name="Baker D."/>
            <person name="Gharbi K."/>
            <person name="Hall N."/>
            <person name="Watson M."/>
            <person name="Adriaenssens E.M."/>
            <person name="Foster-Nyarko E."/>
            <person name="Jarju S."/>
            <person name="Secka A."/>
            <person name="Antonio M."/>
            <person name="Oren A."/>
            <person name="Chaudhuri R.R."/>
            <person name="La Ragione R."/>
            <person name="Hildebrand F."/>
            <person name="Pallen M.J."/>
        </authorList>
    </citation>
    <scope>NUCLEOTIDE SEQUENCE</scope>
    <source>
        <strain evidence="2">CHK192-9172</strain>
    </source>
</reference>
<sequence>MPRGRKSYTLEEQLEITINSIAETEAALKELKQKKKALEAEIKQKNIAELYDMIQQSGKSLDEVKAMLQ</sequence>
<reference evidence="2" key="2">
    <citation type="submission" date="2021-04" db="EMBL/GenBank/DDBJ databases">
        <authorList>
            <person name="Gilroy R."/>
        </authorList>
    </citation>
    <scope>NUCLEOTIDE SEQUENCE</scope>
    <source>
        <strain evidence="2">CHK192-9172</strain>
    </source>
</reference>
<evidence type="ECO:0000313" key="2">
    <source>
        <dbReference type="EMBL" id="HIZ06913.1"/>
    </source>
</evidence>
<feature type="coiled-coil region" evidence="1">
    <location>
        <begin position="14"/>
        <end position="48"/>
    </location>
</feature>
<keyword evidence="1" id="KW-0175">Coiled coil</keyword>
<keyword evidence="2" id="KW-0282">Flagellum</keyword>
<organism evidence="2 3">
    <name type="scientific">Candidatus Eubacterium avistercoris</name>
    <dbReference type="NCBI Taxonomy" id="2838567"/>
    <lineage>
        <taxon>Bacteria</taxon>
        <taxon>Bacillati</taxon>
        <taxon>Bacillota</taxon>
        <taxon>Clostridia</taxon>
        <taxon>Eubacteriales</taxon>
        <taxon>Eubacteriaceae</taxon>
        <taxon>Eubacterium</taxon>
    </lineage>
</organism>
<keyword evidence="2" id="KW-0969">Cilium</keyword>
<keyword evidence="2" id="KW-0966">Cell projection</keyword>
<gene>
    <name evidence="2" type="ORF">IAA08_03125</name>
</gene>
<protein>
    <submittedName>
        <fullName evidence="2">Flagellar export protein FliJ</fullName>
    </submittedName>
</protein>
<name>A0A9D2IFY5_9FIRM</name>
<comment type="caution">
    <text evidence="2">The sequence shown here is derived from an EMBL/GenBank/DDBJ whole genome shotgun (WGS) entry which is preliminary data.</text>
</comment>